<dbReference type="GO" id="GO:0016903">
    <property type="term" value="F:oxidoreductase activity, acting on the aldehyde or oxo group of donors"/>
    <property type="evidence" value="ECO:0007669"/>
    <property type="project" value="InterPro"/>
</dbReference>
<organism evidence="3">
    <name type="scientific">marine sediment metagenome</name>
    <dbReference type="NCBI Taxonomy" id="412755"/>
    <lineage>
        <taxon>unclassified sequences</taxon>
        <taxon>metagenomes</taxon>
        <taxon>ecological metagenomes</taxon>
    </lineage>
</organism>
<feature type="domain" description="Pyruvate/ketoisovalerate oxidoreductase catalytic" evidence="2">
    <location>
        <begin position="13"/>
        <end position="171"/>
    </location>
</feature>
<dbReference type="InterPro" id="IPR052554">
    <property type="entry name" value="2-oxoglutarate_synth_KorC"/>
</dbReference>
<dbReference type="InterPro" id="IPR019752">
    <property type="entry name" value="Pyrv/ketoisovalerate_OxRed_cat"/>
</dbReference>
<accession>A0A0F9BCA7</accession>
<gene>
    <name evidence="3" type="ORF">LCGC14_2466630</name>
</gene>
<protein>
    <recommendedName>
        <fullName evidence="2">Pyruvate/ketoisovalerate oxidoreductase catalytic domain-containing protein</fullName>
    </recommendedName>
</protein>
<dbReference type="AlphaFoldDB" id="A0A0F9BCA7"/>
<dbReference type="PANTHER" id="PTHR42730">
    <property type="entry name" value="2-OXOGLUTARATE SYNTHASE SUBUNIT KORC"/>
    <property type="match status" value="1"/>
</dbReference>
<evidence type="ECO:0000313" key="3">
    <source>
        <dbReference type="EMBL" id="KKL19320.1"/>
    </source>
</evidence>
<keyword evidence="1" id="KW-0560">Oxidoreductase</keyword>
<dbReference type="Pfam" id="PF01558">
    <property type="entry name" value="POR"/>
    <property type="match status" value="1"/>
</dbReference>
<dbReference type="InterPro" id="IPR002869">
    <property type="entry name" value="Pyrv_flavodox_OxRed_cen"/>
</dbReference>
<proteinExistence type="predicted"/>
<sequence>MRARTEILASGFGGQGVVRLGQILGEAAVKQGYRVSMLKSHGTEMRGGYVRSQVVMSKEAIDSPIVESPDFFVALSLAAYKAFKHQVKDGIILYDPAFVDEIDESLPCEQRPVPAKDICVEKLGKPVFANTLFLGVLSSIVEELDQDVVLESILHLIPKYHEENIKAFQIGCSLFADK</sequence>
<comment type="caution">
    <text evidence="3">The sequence shown here is derived from an EMBL/GenBank/DDBJ whole genome shotgun (WGS) entry which is preliminary data.</text>
</comment>
<evidence type="ECO:0000256" key="1">
    <source>
        <dbReference type="ARBA" id="ARBA00023002"/>
    </source>
</evidence>
<dbReference type="SUPFAM" id="SSF53323">
    <property type="entry name" value="Pyruvate-ferredoxin oxidoreductase, PFOR, domain III"/>
    <property type="match status" value="1"/>
</dbReference>
<name>A0A0F9BCA7_9ZZZZ</name>
<dbReference type="PANTHER" id="PTHR42730:SF1">
    <property type="entry name" value="2-OXOGLUTARATE SYNTHASE SUBUNIT KORC"/>
    <property type="match status" value="1"/>
</dbReference>
<reference evidence="3" key="1">
    <citation type="journal article" date="2015" name="Nature">
        <title>Complex archaea that bridge the gap between prokaryotes and eukaryotes.</title>
        <authorList>
            <person name="Spang A."/>
            <person name="Saw J.H."/>
            <person name="Jorgensen S.L."/>
            <person name="Zaremba-Niedzwiedzka K."/>
            <person name="Martijn J."/>
            <person name="Lind A.E."/>
            <person name="van Eijk R."/>
            <person name="Schleper C."/>
            <person name="Guy L."/>
            <person name="Ettema T.J."/>
        </authorList>
    </citation>
    <scope>NUCLEOTIDE SEQUENCE</scope>
</reference>
<dbReference type="EMBL" id="LAZR01038529">
    <property type="protein sequence ID" value="KKL19320.1"/>
    <property type="molecule type" value="Genomic_DNA"/>
</dbReference>
<dbReference type="Gene3D" id="3.40.920.10">
    <property type="entry name" value="Pyruvate-ferredoxin oxidoreductase, PFOR, domain III"/>
    <property type="match status" value="1"/>
</dbReference>
<evidence type="ECO:0000259" key="2">
    <source>
        <dbReference type="Pfam" id="PF01558"/>
    </source>
</evidence>